<sequence length="273" mass="31222">MPPQPTSTETLSKTKATLLFLAMAMSLLLVHILVKRSSTISLLITANIIILFLFFHYRRNPDQIPHPPLFSFPSLSRQLWYKPLGEYNVDLPESVVSLSPGVPRNLEPDMLYDRSTDGLAWERAELSERILTEYREEEISSLADDRVNDDQGSTMDETWNSIVARGKTKPVRLIPKSQREGNPKSQMKKSSSEKRSEKKKATGSTSYDSAERSRAEGSRTNGTGISRDELSHLSDMFIKKRYNDLKIERQESDQRRLAKRLQFRDFRNAVSAN</sequence>
<dbReference type="Proteomes" id="UP000623129">
    <property type="component" value="Unassembled WGS sequence"/>
</dbReference>
<accession>A0A833R0Z8</accession>
<evidence type="ECO:0000313" key="4">
    <source>
        <dbReference type="Proteomes" id="UP000623129"/>
    </source>
</evidence>
<comment type="caution">
    <text evidence="3">The sequence shown here is derived from an EMBL/GenBank/DDBJ whole genome shotgun (WGS) entry which is preliminary data.</text>
</comment>
<feature type="transmembrane region" description="Helical" evidence="2">
    <location>
        <begin position="40"/>
        <end position="57"/>
    </location>
</feature>
<gene>
    <name evidence="3" type="ORF">FCM35_KLT06555</name>
</gene>
<dbReference type="AlphaFoldDB" id="A0A833R0Z8"/>
<keyword evidence="2" id="KW-0472">Membrane</keyword>
<keyword evidence="4" id="KW-1185">Reference proteome</keyword>
<evidence type="ECO:0000256" key="2">
    <source>
        <dbReference type="SAM" id="Phobius"/>
    </source>
</evidence>
<reference evidence="3" key="1">
    <citation type="submission" date="2020-01" db="EMBL/GenBank/DDBJ databases">
        <title>Genome sequence of Kobresia littledalei, the first chromosome-level genome in the family Cyperaceae.</title>
        <authorList>
            <person name="Qu G."/>
        </authorList>
    </citation>
    <scope>NUCLEOTIDE SEQUENCE</scope>
    <source>
        <strain evidence="3">C.B.Clarke</strain>
        <tissue evidence="3">Leaf</tissue>
    </source>
</reference>
<dbReference type="EMBL" id="SWLB01000016">
    <property type="protein sequence ID" value="KAF3327949.1"/>
    <property type="molecule type" value="Genomic_DNA"/>
</dbReference>
<keyword evidence="2" id="KW-0812">Transmembrane</keyword>
<organism evidence="3 4">
    <name type="scientific">Carex littledalei</name>
    <dbReference type="NCBI Taxonomy" id="544730"/>
    <lineage>
        <taxon>Eukaryota</taxon>
        <taxon>Viridiplantae</taxon>
        <taxon>Streptophyta</taxon>
        <taxon>Embryophyta</taxon>
        <taxon>Tracheophyta</taxon>
        <taxon>Spermatophyta</taxon>
        <taxon>Magnoliopsida</taxon>
        <taxon>Liliopsida</taxon>
        <taxon>Poales</taxon>
        <taxon>Cyperaceae</taxon>
        <taxon>Cyperoideae</taxon>
        <taxon>Cariceae</taxon>
        <taxon>Carex</taxon>
        <taxon>Carex subgen. Euthyceras</taxon>
    </lineage>
</organism>
<feature type="compositionally biased region" description="Basic and acidic residues" evidence="1">
    <location>
        <begin position="190"/>
        <end position="200"/>
    </location>
</feature>
<keyword evidence="2" id="KW-1133">Transmembrane helix</keyword>
<feature type="region of interest" description="Disordered" evidence="1">
    <location>
        <begin position="142"/>
        <end position="233"/>
    </location>
</feature>
<proteinExistence type="predicted"/>
<evidence type="ECO:0000313" key="3">
    <source>
        <dbReference type="EMBL" id="KAF3327949.1"/>
    </source>
</evidence>
<evidence type="ECO:0000256" key="1">
    <source>
        <dbReference type="SAM" id="MobiDB-lite"/>
    </source>
</evidence>
<name>A0A833R0Z8_9POAL</name>
<protein>
    <submittedName>
        <fullName evidence="3">Uncharacterized protein</fullName>
    </submittedName>
</protein>
<feature type="transmembrane region" description="Helical" evidence="2">
    <location>
        <begin position="16"/>
        <end position="34"/>
    </location>
</feature>
<feature type="compositionally biased region" description="Polar residues" evidence="1">
    <location>
        <begin position="150"/>
        <end position="161"/>
    </location>
</feature>
<dbReference type="OrthoDB" id="715819at2759"/>